<reference evidence="1 2" key="1">
    <citation type="submission" date="2019-09" db="EMBL/GenBank/DDBJ databases">
        <title>Genome sequencing of strain KACC 19322.</title>
        <authorList>
            <person name="Heo J."/>
            <person name="Kim S.-J."/>
            <person name="Kim J.-S."/>
            <person name="Hong S.-B."/>
            <person name="Kwon S.-W."/>
        </authorList>
    </citation>
    <scope>NUCLEOTIDE SEQUENCE [LARGE SCALE GENOMIC DNA]</scope>
    <source>
        <strain evidence="1 2">KACC 19322</strain>
    </source>
</reference>
<gene>
    <name evidence="1" type="ORF">FLP23_01840</name>
</gene>
<dbReference type="Proteomes" id="UP000322159">
    <property type="component" value="Chromosome"/>
</dbReference>
<dbReference type="AlphaFoldDB" id="A0A5C1Y6D1"/>
<dbReference type="OrthoDB" id="2052122at2"/>
<proteinExistence type="predicted"/>
<dbReference type="RefSeq" id="WP_149324301.1">
    <property type="nucleotide sequence ID" value="NZ_CP043504.1"/>
</dbReference>
<accession>A0A5C1Y6D1</accession>
<keyword evidence="2" id="KW-1185">Reference proteome</keyword>
<sequence length="217" mass="25285">MTRLPLPEPLPLLAPLRALDESRVSITEFPHHRLRLTIDHEPLRGITPEMLLWWFRNIGHPMEYAGATVPRYRVWHPLDHIHWELNRTARDGSVGEGARFRIVEAMGRDERYYIDSVDRVEKLDLTGIRLVLRIAGAQFFQLEHSWSRAEGATHYTSVMDLGGRWALGAPINAYLRARVFVPGMERAWLQHNIEEVGYFEQFLPELYRLHHPAAVVR</sequence>
<name>A0A5C1Y6D1_9MICO</name>
<dbReference type="EMBL" id="CP043504">
    <property type="protein sequence ID" value="QEO08869.1"/>
    <property type="molecule type" value="Genomic_DNA"/>
</dbReference>
<evidence type="ECO:0008006" key="3">
    <source>
        <dbReference type="Google" id="ProtNLM"/>
    </source>
</evidence>
<protein>
    <recommendedName>
        <fullName evidence="3">DAPG hydrolase PhiG domain-containing protein</fullName>
    </recommendedName>
</protein>
<evidence type="ECO:0000313" key="2">
    <source>
        <dbReference type="Proteomes" id="UP000322159"/>
    </source>
</evidence>
<organism evidence="1 2">
    <name type="scientific">Protaetiibacter larvae</name>
    <dbReference type="NCBI Taxonomy" id="2592654"/>
    <lineage>
        <taxon>Bacteria</taxon>
        <taxon>Bacillati</taxon>
        <taxon>Actinomycetota</taxon>
        <taxon>Actinomycetes</taxon>
        <taxon>Micrococcales</taxon>
        <taxon>Microbacteriaceae</taxon>
        <taxon>Protaetiibacter</taxon>
    </lineage>
</organism>
<evidence type="ECO:0000313" key="1">
    <source>
        <dbReference type="EMBL" id="QEO08869.1"/>
    </source>
</evidence>
<dbReference type="KEGG" id="lyk:FLP23_01840"/>